<dbReference type="InterPro" id="IPR012349">
    <property type="entry name" value="Split_barrel_FMN-bd"/>
</dbReference>
<evidence type="ECO:0000256" key="2">
    <source>
        <dbReference type="ARBA" id="ARBA00049106"/>
    </source>
</evidence>
<dbReference type="KEGG" id="kbs:EPA93_37060"/>
<comment type="similarity">
    <text evidence="1">Belongs to the F420H(2)-dependent quinone reductase family.</text>
</comment>
<dbReference type="PANTHER" id="PTHR39428:SF1">
    <property type="entry name" value="F420H(2)-DEPENDENT QUINONE REDUCTASE RV1261C"/>
    <property type="match status" value="1"/>
</dbReference>
<comment type="catalytic activity">
    <reaction evidence="2">
        <text>oxidized coenzyme F420-(gamma-L-Glu)(n) + a quinol + H(+) = reduced coenzyme F420-(gamma-L-Glu)(n) + a quinone</text>
        <dbReference type="Rhea" id="RHEA:39663"/>
        <dbReference type="Rhea" id="RHEA-COMP:12939"/>
        <dbReference type="Rhea" id="RHEA-COMP:14378"/>
        <dbReference type="ChEBI" id="CHEBI:15378"/>
        <dbReference type="ChEBI" id="CHEBI:24646"/>
        <dbReference type="ChEBI" id="CHEBI:132124"/>
        <dbReference type="ChEBI" id="CHEBI:133980"/>
        <dbReference type="ChEBI" id="CHEBI:139511"/>
    </reaction>
</comment>
<sequence>MQSQKEYNQKVIAEFHANGGKVADFGSTPLILLTTIGAKSGQERITPLAYTIDNDRFILIASDKGSPVHPGWYHNILAQPLVTVETSSERFQARAVVTEEPERSRLFTQMAEQMPAFAEYQERTSRKIPVIALVRLGTTC</sequence>
<dbReference type="NCBIfam" id="TIGR00026">
    <property type="entry name" value="hi_GC_TIGR00026"/>
    <property type="match status" value="1"/>
</dbReference>
<accession>A0A4P6K5Q2</accession>
<protein>
    <submittedName>
        <fullName evidence="3">Nitroreductase family deazaflavin-dependent oxidoreductase</fullName>
    </submittedName>
</protein>
<dbReference type="AlphaFoldDB" id="A0A4P6K5Q2"/>
<keyword evidence="4" id="KW-1185">Reference proteome</keyword>
<gene>
    <name evidence="3" type="ORF">EPA93_37060</name>
</gene>
<dbReference type="PANTHER" id="PTHR39428">
    <property type="entry name" value="F420H(2)-DEPENDENT QUINONE REDUCTASE RV1261C"/>
    <property type="match status" value="1"/>
</dbReference>
<organism evidence="3 4">
    <name type="scientific">Ktedonosporobacter rubrisoli</name>
    <dbReference type="NCBI Taxonomy" id="2509675"/>
    <lineage>
        <taxon>Bacteria</taxon>
        <taxon>Bacillati</taxon>
        <taxon>Chloroflexota</taxon>
        <taxon>Ktedonobacteria</taxon>
        <taxon>Ktedonobacterales</taxon>
        <taxon>Ktedonosporobacteraceae</taxon>
        <taxon>Ktedonosporobacter</taxon>
    </lineage>
</organism>
<dbReference type="SUPFAM" id="SSF50475">
    <property type="entry name" value="FMN-binding split barrel"/>
    <property type="match status" value="1"/>
</dbReference>
<dbReference type="InterPro" id="IPR004378">
    <property type="entry name" value="F420H2_quin_Rdtase"/>
</dbReference>
<dbReference type="GO" id="GO:0016491">
    <property type="term" value="F:oxidoreductase activity"/>
    <property type="evidence" value="ECO:0007669"/>
    <property type="project" value="InterPro"/>
</dbReference>
<dbReference type="Proteomes" id="UP000290365">
    <property type="component" value="Chromosome"/>
</dbReference>
<dbReference type="EMBL" id="CP035758">
    <property type="protein sequence ID" value="QBD83698.1"/>
    <property type="molecule type" value="Genomic_DNA"/>
</dbReference>
<evidence type="ECO:0000313" key="4">
    <source>
        <dbReference type="Proteomes" id="UP000290365"/>
    </source>
</evidence>
<evidence type="ECO:0000256" key="1">
    <source>
        <dbReference type="ARBA" id="ARBA00008710"/>
    </source>
</evidence>
<name>A0A4P6K5Q2_KTERU</name>
<dbReference type="GO" id="GO:0070967">
    <property type="term" value="F:coenzyme F420 binding"/>
    <property type="evidence" value="ECO:0007669"/>
    <property type="project" value="TreeGrafter"/>
</dbReference>
<dbReference type="Gene3D" id="2.30.110.10">
    <property type="entry name" value="Electron Transport, Fmn-binding Protein, Chain A"/>
    <property type="match status" value="1"/>
</dbReference>
<reference evidence="3 4" key="1">
    <citation type="submission" date="2019-01" db="EMBL/GenBank/DDBJ databases">
        <title>Ktedonosporobacter rubrisoli SCAWS-G2.</title>
        <authorList>
            <person name="Huang Y."/>
            <person name="Yan B."/>
        </authorList>
    </citation>
    <scope>NUCLEOTIDE SEQUENCE [LARGE SCALE GENOMIC DNA]</scope>
    <source>
        <strain evidence="3 4">SCAWS-G2</strain>
    </source>
</reference>
<evidence type="ECO:0000313" key="3">
    <source>
        <dbReference type="EMBL" id="QBD83698.1"/>
    </source>
</evidence>
<proteinExistence type="inferred from homology"/>
<dbReference type="Pfam" id="PF04075">
    <property type="entry name" value="F420H2_quin_red"/>
    <property type="match status" value="1"/>
</dbReference>
<dbReference type="OrthoDB" id="161723at2"/>
<dbReference type="GO" id="GO:0005886">
    <property type="term" value="C:plasma membrane"/>
    <property type="evidence" value="ECO:0007669"/>
    <property type="project" value="TreeGrafter"/>
</dbReference>